<dbReference type="PROSITE" id="PS51257">
    <property type="entry name" value="PROKAR_LIPOPROTEIN"/>
    <property type="match status" value="1"/>
</dbReference>
<feature type="non-terminal residue" evidence="1">
    <location>
        <position position="127"/>
    </location>
</feature>
<dbReference type="RefSeq" id="WP_133642235.1">
    <property type="nucleotide sequence ID" value="NZ_SNZV01000017.1"/>
</dbReference>
<gene>
    <name evidence="1" type="ORF">B0I21_11724</name>
</gene>
<evidence type="ECO:0000313" key="2">
    <source>
        <dbReference type="Proteomes" id="UP000294752"/>
    </source>
</evidence>
<reference evidence="1 2" key="1">
    <citation type="submission" date="2019-03" db="EMBL/GenBank/DDBJ databases">
        <title>Genomic Encyclopedia of Type Strains, Phase III (KMG-III): the genomes of soil and plant-associated and newly described type strains.</title>
        <authorList>
            <person name="Whitman W."/>
        </authorList>
    </citation>
    <scope>NUCLEOTIDE SEQUENCE [LARGE SCALE GENOMIC DNA]</scope>
    <source>
        <strain evidence="1 2">CGMCC 1.12801</strain>
    </source>
</reference>
<comment type="caution">
    <text evidence="1">The sequence shown here is derived from an EMBL/GenBank/DDBJ whole genome shotgun (WGS) entry which is preliminary data.</text>
</comment>
<dbReference type="AlphaFoldDB" id="A0A4R7CRS7"/>
<sequence>MKLRKSLIFSCFIFTFVSCKVENELSELNSKKELTVQEAKKTARILSQQSEVRRKTKSSSAKSGRAVLETDIPIYDFDWDNQYFNNKVPGFPVIMIPLKNNYVNRSVFPDMNPRGYRIVAFQHSPNY</sequence>
<evidence type="ECO:0000313" key="1">
    <source>
        <dbReference type="EMBL" id="TDS06004.1"/>
    </source>
</evidence>
<accession>A0A4R7CRS7</accession>
<proteinExistence type="predicted"/>
<keyword evidence="2" id="KW-1185">Reference proteome</keyword>
<dbReference type="EMBL" id="SNZV01000017">
    <property type="protein sequence ID" value="TDS06004.1"/>
    <property type="molecule type" value="Genomic_DNA"/>
</dbReference>
<evidence type="ECO:0008006" key="3">
    <source>
        <dbReference type="Google" id="ProtNLM"/>
    </source>
</evidence>
<organism evidence="1 2">
    <name type="scientific">Sphingobacterium paludis</name>
    <dbReference type="NCBI Taxonomy" id="1476465"/>
    <lineage>
        <taxon>Bacteria</taxon>
        <taxon>Pseudomonadati</taxon>
        <taxon>Bacteroidota</taxon>
        <taxon>Sphingobacteriia</taxon>
        <taxon>Sphingobacteriales</taxon>
        <taxon>Sphingobacteriaceae</taxon>
        <taxon>Sphingobacterium</taxon>
    </lineage>
</organism>
<protein>
    <recommendedName>
        <fullName evidence="3">Lipoprotein</fullName>
    </recommendedName>
</protein>
<dbReference type="OrthoDB" id="717048at2"/>
<name>A0A4R7CRS7_9SPHI</name>
<dbReference type="Proteomes" id="UP000294752">
    <property type="component" value="Unassembled WGS sequence"/>
</dbReference>